<reference evidence="4" key="1">
    <citation type="journal article" date="2019" name="Int. J. Syst. Evol. Microbiol.">
        <title>The Global Catalogue of Microorganisms (GCM) 10K type strain sequencing project: providing services to taxonomists for standard genome sequencing and annotation.</title>
        <authorList>
            <consortium name="The Broad Institute Genomics Platform"/>
            <consortium name="The Broad Institute Genome Sequencing Center for Infectious Disease"/>
            <person name="Wu L."/>
            <person name="Ma J."/>
        </authorList>
    </citation>
    <scope>NUCLEOTIDE SEQUENCE [LARGE SCALE GENOMIC DNA]</scope>
    <source>
        <strain evidence="4">CGMCC 4.1469</strain>
    </source>
</reference>
<dbReference type="GO" id="GO:0016787">
    <property type="term" value="F:hydrolase activity"/>
    <property type="evidence" value="ECO:0007669"/>
    <property type="project" value="UniProtKB-KW"/>
</dbReference>
<evidence type="ECO:0000313" key="4">
    <source>
        <dbReference type="Proteomes" id="UP001596067"/>
    </source>
</evidence>
<dbReference type="EMBL" id="JBHSOD010000006">
    <property type="protein sequence ID" value="MFC5884782.1"/>
    <property type="molecule type" value="Genomic_DNA"/>
</dbReference>
<evidence type="ECO:0000313" key="3">
    <source>
        <dbReference type="EMBL" id="MFC5884782.1"/>
    </source>
</evidence>
<dbReference type="RefSeq" id="WP_313763899.1">
    <property type="nucleotide sequence ID" value="NZ_BAAAVH010000034.1"/>
</dbReference>
<dbReference type="Pfam" id="PF00561">
    <property type="entry name" value="Abhydrolase_1"/>
    <property type="match status" value="1"/>
</dbReference>
<dbReference type="Proteomes" id="UP001596067">
    <property type="component" value="Unassembled WGS sequence"/>
</dbReference>
<dbReference type="Gene3D" id="3.40.50.1820">
    <property type="entry name" value="alpha/beta hydrolase"/>
    <property type="match status" value="1"/>
</dbReference>
<sequence>MSPSMSPSVPQPEQLTVPVPGGDLAVLRWPAAAPAAPTVVAVHGITANALAWFEVARTLAGRATLLAPDLRGRGASRAVGGPYGLARHADDVAALITALDLGPTVVAGHSMGAWITALTAVRHPGLVSRVLLVDGAVSFPLPEGVGEDDALAAVLGPALARLSMTFPDRAAYRAFWRQHPAFAADWSDEIDAYTQRDLVGVEPELHSACVLEAVRTDGAQVLLDREAAAAVHLLPCPGELLWAERGLFDEPQALYDEQRIARAGLDPGRVVSASLVPDTNHYSILWGRTGAEAVVRRLLEAGSAAG</sequence>
<comment type="caution">
    <text evidence="3">The sequence shown here is derived from an EMBL/GenBank/DDBJ whole genome shotgun (WGS) entry which is preliminary data.</text>
</comment>
<accession>A0ABW1ES32</accession>
<protein>
    <submittedName>
        <fullName evidence="3">Alpha/beta fold hydrolase</fullName>
    </submittedName>
</protein>
<evidence type="ECO:0000256" key="1">
    <source>
        <dbReference type="ARBA" id="ARBA00022801"/>
    </source>
</evidence>
<organism evidence="3 4">
    <name type="scientific">Kitasatospora aburaviensis</name>
    <dbReference type="NCBI Taxonomy" id="67265"/>
    <lineage>
        <taxon>Bacteria</taxon>
        <taxon>Bacillati</taxon>
        <taxon>Actinomycetota</taxon>
        <taxon>Actinomycetes</taxon>
        <taxon>Kitasatosporales</taxon>
        <taxon>Streptomycetaceae</taxon>
        <taxon>Kitasatospora</taxon>
    </lineage>
</organism>
<dbReference type="PANTHER" id="PTHR43798:SF31">
    <property type="entry name" value="AB HYDROLASE SUPERFAMILY PROTEIN YCLE"/>
    <property type="match status" value="1"/>
</dbReference>
<feature type="domain" description="AB hydrolase-1" evidence="2">
    <location>
        <begin position="37"/>
        <end position="196"/>
    </location>
</feature>
<dbReference type="InterPro" id="IPR050266">
    <property type="entry name" value="AB_hydrolase_sf"/>
</dbReference>
<dbReference type="InterPro" id="IPR029058">
    <property type="entry name" value="AB_hydrolase_fold"/>
</dbReference>
<dbReference type="InterPro" id="IPR000073">
    <property type="entry name" value="AB_hydrolase_1"/>
</dbReference>
<keyword evidence="1 3" id="KW-0378">Hydrolase</keyword>
<dbReference type="PANTHER" id="PTHR43798">
    <property type="entry name" value="MONOACYLGLYCEROL LIPASE"/>
    <property type="match status" value="1"/>
</dbReference>
<gene>
    <name evidence="3" type="ORF">ACFP0N_07300</name>
</gene>
<evidence type="ECO:0000259" key="2">
    <source>
        <dbReference type="Pfam" id="PF00561"/>
    </source>
</evidence>
<name>A0ABW1ES32_9ACTN</name>
<proteinExistence type="predicted"/>
<keyword evidence="4" id="KW-1185">Reference proteome</keyword>
<dbReference type="SUPFAM" id="SSF53474">
    <property type="entry name" value="alpha/beta-Hydrolases"/>
    <property type="match status" value="1"/>
</dbReference>